<evidence type="ECO:0000256" key="5">
    <source>
        <dbReference type="ARBA" id="ARBA00023136"/>
    </source>
</evidence>
<dbReference type="InterPro" id="IPR005349">
    <property type="entry name" value="TMEM14"/>
</dbReference>
<feature type="transmembrane region" description="Helical" evidence="6">
    <location>
        <begin position="72"/>
        <end position="92"/>
    </location>
</feature>
<keyword evidence="5 6" id="KW-0472">Membrane</keyword>
<evidence type="ECO:0000313" key="8">
    <source>
        <dbReference type="RefSeq" id="XP_015872727.1"/>
    </source>
</evidence>
<evidence type="ECO:0000313" key="7">
    <source>
        <dbReference type="Proteomes" id="UP001652623"/>
    </source>
</evidence>
<accession>A0A6P3ZD14</accession>
<keyword evidence="7" id="KW-1185">Reference proteome</keyword>
<evidence type="ECO:0000256" key="2">
    <source>
        <dbReference type="ARBA" id="ARBA00007590"/>
    </source>
</evidence>
<name>A0A6P3ZD14_ZIZJJ</name>
<dbReference type="AlphaFoldDB" id="A0A6P3ZD14"/>
<feature type="transmembrane region" description="Helical" evidence="6">
    <location>
        <begin position="155"/>
        <end position="174"/>
    </location>
</feature>
<protein>
    <submittedName>
        <fullName evidence="8">Protein FATTY ACID EXPORT 4, chloroplastic isoform X1</fullName>
    </submittedName>
</protein>
<dbReference type="RefSeq" id="XP_015872727.1">
    <property type="nucleotide sequence ID" value="XM_016017241.4"/>
</dbReference>
<reference evidence="8" key="1">
    <citation type="submission" date="2025-08" db="UniProtKB">
        <authorList>
            <consortium name="RefSeq"/>
        </authorList>
    </citation>
    <scope>IDENTIFICATION</scope>
    <source>
        <tissue evidence="8">Seedling</tissue>
    </source>
</reference>
<organism evidence="7 8">
    <name type="scientific">Ziziphus jujuba</name>
    <name type="common">Chinese jujube</name>
    <name type="synonym">Ziziphus sativa</name>
    <dbReference type="NCBI Taxonomy" id="326968"/>
    <lineage>
        <taxon>Eukaryota</taxon>
        <taxon>Viridiplantae</taxon>
        <taxon>Streptophyta</taxon>
        <taxon>Embryophyta</taxon>
        <taxon>Tracheophyta</taxon>
        <taxon>Spermatophyta</taxon>
        <taxon>Magnoliopsida</taxon>
        <taxon>eudicotyledons</taxon>
        <taxon>Gunneridae</taxon>
        <taxon>Pentapetalae</taxon>
        <taxon>rosids</taxon>
        <taxon>fabids</taxon>
        <taxon>Rosales</taxon>
        <taxon>Rhamnaceae</taxon>
        <taxon>Paliureae</taxon>
        <taxon>Ziziphus</taxon>
    </lineage>
</organism>
<dbReference type="GeneID" id="107409813"/>
<comment type="similarity">
    <text evidence="2">Belongs to the TMEM14 family.</text>
</comment>
<dbReference type="KEGG" id="zju:107409813"/>
<evidence type="ECO:0000256" key="3">
    <source>
        <dbReference type="ARBA" id="ARBA00022692"/>
    </source>
</evidence>
<feature type="transmembrane region" description="Helical" evidence="6">
    <location>
        <begin position="129"/>
        <end position="148"/>
    </location>
</feature>
<sequence length="180" mass="19059">MSVLGLSWSLVPVSRNYYTGLKDHHHRFHLHSKSLSFDGNGYKFPLEIKSNCLKRCRHHVLVCSYQEALADLAPAASAAYGFLLLSGGLFAYTKSGSKGSLFGGLTGAALLAIAYGLMQAPETKAIGDAVGFGSAFLFASVFGIRLVATSKLVPAGPLLGLSVCALSVFILAYLRDSLSV</sequence>
<keyword evidence="4 6" id="KW-1133">Transmembrane helix</keyword>
<dbReference type="Pfam" id="PF03647">
    <property type="entry name" value="Tmemb_14"/>
    <property type="match status" value="1"/>
</dbReference>
<dbReference type="PANTHER" id="PTHR12668">
    <property type="entry name" value="TRANSMEMBRANE PROTEIN 14, 15"/>
    <property type="match status" value="1"/>
</dbReference>
<dbReference type="GO" id="GO:0009706">
    <property type="term" value="C:chloroplast inner membrane"/>
    <property type="evidence" value="ECO:0007669"/>
    <property type="project" value="TreeGrafter"/>
</dbReference>
<keyword evidence="3 6" id="KW-0812">Transmembrane</keyword>
<gene>
    <name evidence="8" type="primary">LOC107409813</name>
</gene>
<evidence type="ECO:0000256" key="6">
    <source>
        <dbReference type="SAM" id="Phobius"/>
    </source>
</evidence>
<dbReference type="PANTHER" id="PTHR12668:SF38">
    <property type="entry name" value="PROTEIN FATTY ACID EXPORT 4, CHLOROPLASTIC"/>
    <property type="match status" value="1"/>
</dbReference>
<dbReference type="GO" id="GO:0015245">
    <property type="term" value="F:fatty acid transmembrane transporter activity"/>
    <property type="evidence" value="ECO:0007669"/>
    <property type="project" value="TreeGrafter"/>
</dbReference>
<evidence type="ECO:0000256" key="4">
    <source>
        <dbReference type="ARBA" id="ARBA00022989"/>
    </source>
</evidence>
<comment type="subcellular location">
    <subcellularLocation>
        <location evidence="1">Membrane</location>
    </subcellularLocation>
</comment>
<dbReference type="FunCoup" id="A0A6P3ZD14">
    <property type="interactions" value="4"/>
</dbReference>
<feature type="transmembrane region" description="Helical" evidence="6">
    <location>
        <begin position="99"/>
        <end position="117"/>
    </location>
</feature>
<dbReference type="Gene3D" id="1.10.10.1740">
    <property type="entry name" value="Transmembrane protein 14-like"/>
    <property type="match status" value="1"/>
</dbReference>
<dbReference type="InParanoid" id="A0A6P3ZD14"/>
<evidence type="ECO:0000256" key="1">
    <source>
        <dbReference type="ARBA" id="ARBA00004370"/>
    </source>
</evidence>
<dbReference type="InterPro" id="IPR044890">
    <property type="entry name" value="TMEM14_sf"/>
</dbReference>
<dbReference type="Proteomes" id="UP001652623">
    <property type="component" value="Chromosome 10"/>
</dbReference>
<proteinExistence type="inferred from homology"/>